<dbReference type="FunFam" id="3.40.50.1820:FF:000205">
    <property type="entry name" value="Non-haem bromoperoxidase BPO-A2"/>
    <property type="match status" value="1"/>
</dbReference>
<comment type="caution">
    <text evidence="4">The sequence shown here is derived from an EMBL/GenBank/DDBJ whole genome shotgun (WGS) entry which is preliminary data.</text>
</comment>
<dbReference type="PRINTS" id="PR00412">
    <property type="entry name" value="EPOXHYDRLASE"/>
</dbReference>
<evidence type="ECO:0000313" key="4">
    <source>
        <dbReference type="EMBL" id="KGJ72454.1"/>
    </source>
</evidence>
<dbReference type="GO" id="GO:0004601">
    <property type="term" value="F:peroxidase activity"/>
    <property type="evidence" value="ECO:0007669"/>
    <property type="project" value="UniProtKB-KW"/>
</dbReference>
<comment type="similarity">
    <text evidence="2">Belongs to the AB hydrolase superfamily. Bacterial non-heme haloperoxidase / perhydrolase family.</text>
</comment>
<dbReference type="Proteomes" id="UP000029864">
    <property type="component" value="Unassembled WGS sequence"/>
</dbReference>
<dbReference type="RefSeq" id="WP_035837902.1">
    <property type="nucleotide sequence ID" value="NZ_JACHBQ010000001.1"/>
</dbReference>
<dbReference type="AlphaFoldDB" id="A0A099J1Z8"/>
<dbReference type="Proteomes" id="UP000561726">
    <property type="component" value="Unassembled WGS sequence"/>
</dbReference>
<name>A0A099J1Z8_9MICO</name>
<dbReference type="PRINTS" id="PR00111">
    <property type="entry name" value="ABHYDROLASE"/>
</dbReference>
<dbReference type="Pfam" id="PF00561">
    <property type="entry name" value="Abhydrolase_1"/>
    <property type="match status" value="1"/>
</dbReference>
<evidence type="ECO:0000313" key="5">
    <source>
        <dbReference type="EMBL" id="MBB5641105.1"/>
    </source>
</evidence>
<evidence type="ECO:0000256" key="2">
    <source>
        <dbReference type="ARBA" id="ARBA00038128"/>
    </source>
</evidence>
<sequence length="282" mass="30898">MPFITVPSNNEPDVELNYEDVGTGKPVVLIHGWPLSGRSWEGQVPALVDAGHRVITYDRRGFGQSSQPWNGYNYDTFAADLKAVLDTLDLQEVTLIGFSMGGGELARYVSTYGTDRIAKLVFASAVPPYLWKSDDNPDGGIDAELAQWFHDGLTGDRPAFLHEFLQLFFTAGKPSLLNKPKVSPEQIAYNLDIAQTASPKGTLDCTTAFATTDFRDDLAKITVPTLVIHGDSDIIVPFEVSGKRTHEAISGSELVLIEDAPHGLTLSHKDEWNQHVLAFLAK</sequence>
<dbReference type="InterPro" id="IPR029058">
    <property type="entry name" value="AB_hydrolase_fold"/>
</dbReference>
<dbReference type="eggNOG" id="COG2267">
    <property type="taxonomic scope" value="Bacteria"/>
</dbReference>
<protein>
    <submittedName>
        <fullName evidence="4">Bromoperoxidase</fullName>
    </submittedName>
    <submittedName>
        <fullName evidence="5">Pimeloyl-ACP methyl ester carboxylesterase</fullName>
    </submittedName>
</protein>
<dbReference type="STRING" id="1001240.GY21_15350"/>
<dbReference type="PANTHER" id="PTHR43433">
    <property type="entry name" value="HYDROLASE, ALPHA/BETA FOLD FAMILY PROTEIN"/>
    <property type="match status" value="1"/>
</dbReference>
<dbReference type="InterPro" id="IPR000639">
    <property type="entry name" value="Epox_hydrolase-like"/>
</dbReference>
<dbReference type="PANTHER" id="PTHR43433:SF4">
    <property type="entry name" value="NON-HEME CHLOROPEROXIDASE-RELATED"/>
    <property type="match status" value="1"/>
</dbReference>
<dbReference type="OrthoDB" id="9785847at2"/>
<feature type="domain" description="AB hydrolase-1" evidence="3">
    <location>
        <begin position="25"/>
        <end position="264"/>
    </location>
</feature>
<dbReference type="InterPro" id="IPR000073">
    <property type="entry name" value="AB_hydrolase_1"/>
</dbReference>
<keyword evidence="6" id="KW-1185">Reference proteome</keyword>
<dbReference type="EMBL" id="JACHBQ010000001">
    <property type="protein sequence ID" value="MBB5641105.1"/>
    <property type="molecule type" value="Genomic_DNA"/>
</dbReference>
<proteinExistence type="inferred from homology"/>
<evidence type="ECO:0000313" key="7">
    <source>
        <dbReference type="Proteomes" id="UP000561726"/>
    </source>
</evidence>
<reference evidence="4 6" key="1">
    <citation type="submission" date="2014-08" db="EMBL/GenBank/DDBJ databases">
        <authorList>
            <person name="Sisinthy S."/>
        </authorList>
    </citation>
    <scope>NUCLEOTIDE SEQUENCE [LARGE SCALE GENOMIC DNA]</scope>
    <source>
        <strain evidence="4 6">RuG17</strain>
    </source>
</reference>
<reference evidence="5 7" key="2">
    <citation type="submission" date="2020-08" db="EMBL/GenBank/DDBJ databases">
        <title>Sequencing the genomes of 1000 actinobacteria strains.</title>
        <authorList>
            <person name="Klenk H.-P."/>
        </authorList>
    </citation>
    <scope>NUCLEOTIDE SEQUENCE [LARGE SCALE GENOMIC DNA]</scope>
    <source>
        <strain evidence="5 7">DSM 21065</strain>
    </source>
</reference>
<organism evidence="4 6">
    <name type="scientific">Cryobacterium roopkundense</name>
    <dbReference type="NCBI Taxonomy" id="1001240"/>
    <lineage>
        <taxon>Bacteria</taxon>
        <taxon>Bacillati</taxon>
        <taxon>Actinomycetota</taxon>
        <taxon>Actinomycetes</taxon>
        <taxon>Micrococcales</taxon>
        <taxon>Microbacteriaceae</taxon>
        <taxon>Cryobacterium</taxon>
    </lineage>
</organism>
<accession>A0A099J1Z8</accession>
<keyword evidence="1 4" id="KW-0575">Peroxidase</keyword>
<evidence type="ECO:0000259" key="3">
    <source>
        <dbReference type="Pfam" id="PF00561"/>
    </source>
</evidence>
<gene>
    <name evidence="5" type="ORF">BJ997_001653</name>
    <name evidence="4" type="ORF">GY21_15350</name>
</gene>
<evidence type="ECO:0000256" key="1">
    <source>
        <dbReference type="ARBA" id="ARBA00022559"/>
    </source>
</evidence>
<keyword evidence="1 4" id="KW-0560">Oxidoreductase</keyword>
<dbReference type="InterPro" id="IPR050471">
    <property type="entry name" value="AB_hydrolase"/>
</dbReference>
<dbReference type="SUPFAM" id="SSF53474">
    <property type="entry name" value="alpha/beta-Hydrolases"/>
    <property type="match status" value="1"/>
</dbReference>
<dbReference type="EMBL" id="JPXF01000072">
    <property type="protein sequence ID" value="KGJ72454.1"/>
    <property type="molecule type" value="Genomic_DNA"/>
</dbReference>
<evidence type="ECO:0000313" key="6">
    <source>
        <dbReference type="Proteomes" id="UP000029864"/>
    </source>
</evidence>
<dbReference type="Gene3D" id="3.40.50.1820">
    <property type="entry name" value="alpha/beta hydrolase"/>
    <property type="match status" value="1"/>
</dbReference>